<evidence type="ECO:0000313" key="8">
    <source>
        <dbReference type="EMBL" id="MCQ4629253.1"/>
    </source>
</evidence>
<evidence type="ECO:0000256" key="3">
    <source>
        <dbReference type="ARBA" id="ARBA00023157"/>
    </source>
</evidence>
<evidence type="ECO:0000256" key="2">
    <source>
        <dbReference type="ARBA" id="ARBA00022490"/>
    </source>
</evidence>
<keyword evidence="3" id="KW-1015">Disulfide bond</keyword>
<dbReference type="InterPro" id="IPR036249">
    <property type="entry name" value="Thioredoxin-like_sf"/>
</dbReference>
<evidence type="ECO:0000256" key="5">
    <source>
        <dbReference type="ARBA" id="ARBA00038353"/>
    </source>
</evidence>
<comment type="subcellular location">
    <subcellularLocation>
        <location evidence="1">Cytoplasm</location>
    </subcellularLocation>
</comment>
<accession>A0ABT1R251</accession>
<dbReference type="PANTHER" id="PTHR10438:SF463">
    <property type="entry name" value="THIOREDOXIN"/>
    <property type="match status" value="1"/>
</dbReference>
<dbReference type="PROSITE" id="PS00194">
    <property type="entry name" value="THIOREDOXIN_1"/>
    <property type="match status" value="1"/>
</dbReference>
<dbReference type="Proteomes" id="UP000996601">
    <property type="component" value="Unassembled WGS sequence"/>
</dbReference>
<keyword evidence="2" id="KW-0963">Cytoplasm</keyword>
<dbReference type="InterPro" id="IPR050620">
    <property type="entry name" value="Thioredoxin_H-type-like"/>
</dbReference>
<organism evidence="8 9">
    <name type="scientific">Shinella lacus</name>
    <dbReference type="NCBI Taxonomy" id="2654216"/>
    <lineage>
        <taxon>Bacteria</taxon>
        <taxon>Pseudomonadati</taxon>
        <taxon>Pseudomonadota</taxon>
        <taxon>Alphaproteobacteria</taxon>
        <taxon>Hyphomicrobiales</taxon>
        <taxon>Rhizobiaceae</taxon>
        <taxon>Shinella</taxon>
    </lineage>
</organism>
<dbReference type="SUPFAM" id="SSF52833">
    <property type="entry name" value="Thioredoxin-like"/>
    <property type="match status" value="1"/>
</dbReference>
<feature type="domain" description="Thioredoxin" evidence="7">
    <location>
        <begin position="1"/>
        <end position="105"/>
    </location>
</feature>
<dbReference type="InterPro" id="IPR017937">
    <property type="entry name" value="Thioredoxin_CS"/>
</dbReference>
<name>A0ABT1R251_9HYPH</name>
<proteinExistence type="inferred from homology"/>
<evidence type="ECO:0000313" key="9">
    <source>
        <dbReference type="Proteomes" id="UP000996601"/>
    </source>
</evidence>
<keyword evidence="9" id="KW-1185">Reference proteome</keyword>
<gene>
    <name evidence="8" type="ORF">GB927_004335</name>
</gene>
<dbReference type="CDD" id="cd02947">
    <property type="entry name" value="TRX_family"/>
    <property type="match status" value="1"/>
</dbReference>
<dbReference type="EMBL" id="WHSB02000001">
    <property type="protein sequence ID" value="MCQ4629253.1"/>
    <property type="molecule type" value="Genomic_DNA"/>
</dbReference>
<sequence>MNSENIIHADGTALKQAISANEVVLVDFWASWCAPCRAMAPLIDRLASEFPAVKIIKVDAERHEDLLSEYEVQSLPTLQVYRSGMRVEQLRGKVPYTLMQRALQN</sequence>
<comment type="caution">
    <text evidence="8">The sequence shown here is derived from an EMBL/GenBank/DDBJ whole genome shotgun (WGS) entry which is preliminary data.</text>
</comment>
<keyword evidence="4" id="KW-0676">Redox-active center</keyword>
<dbReference type="PANTHER" id="PTHR10438">
    <property type="entry name" value="THIOREDOXIN"/>
    <property type="match status" value="1"/>
</dbReference>
<evidence type="ECO:0000256" key="6">
    <source>
        <dbReference type="PIRNR" id="PIRNR000077"/>
    </source>
</evidence>
<evidence type="ECO:0000259" key="7">
    <source>
        <dbReference type="PROSITE" id="PS51352"/>
    </source>
</evidence>
<dbReference type="InterPro" id="IPR005746">
    <property type="entry name" value="Thioredoxin"/>
</dbReference>
<protein>
    <recommendedName>
        <fullName evidence="6">Thioredoxin</fullName>
    </recommendedName>
</protein>
<comment type="similarity">
    <text evidence="5">Belongs to the thioredoxin family. Plant H-type subfamily.</text>
</comment>
<dbReference type="RefSeq" id="WP_256115359.1">
    <property type="nucleotide sequence ID" value="NZ_WHSB02000001.1"/>
</dbReference>
<dbReference type="Pfam" id="PF00085">
    <property type="entry name" value="Thioredoxin"/>
    <property type="match status" value="1"/>
</dbReference>
<evidence type="ECO:0000256" key="4">
    <source>
        <dbReference type="ARBA" id="ARBA00023284"/>
    </source>
</evidence>
<dbReference type="Gene3D" id="3.40.30.10">
    <property type="entry name" value="Glutaredoxin"/>
    <property type="match status" value="1"/>
</dbReference>
<evidence type="ECO:0000256" key="1">
    <source>
        <dbReference type="ARBA" id="ARBA00004496"/>
    </source>
</evidence>
<reference evidence="8" key="1">
    <citation type="submission" date="2021-07" db="EMBL/GenBank/DDBJ databases">
        <title>Shinella sp. nov., a novel member of the genus Shinella from water.</title>
        <authorList>
            <person name="Deng Y."/>
        </authorList>
    </citation>
    <scope>NUCLEOTIDE SEQUENCE</scope>
    <source>
        <strain evidence="8">CPCC 100929</strain>
    </source>
</reference>
<dbReference type="PRINTS" id="PR00421">
    <property type="entry name" value="THIOREDOXIN"/>
</dbReference>
<dbReference type="PIRSF" id="PIRSF000077">
    <property type="entry name" value="Thioredoxin"/>
    <property type="match status" value="1"/>
</dbReference>
<dbReference type="InterPro" id="IPR013766">
    <property type="entry name" value="Thioredoxin_domain"/>
</dbReference>
<dbReference type="PROSITE" id="PS51352">
    <property type="entry name" value="THIOREDOXIN_2"/>
    <property type="match status" value="1"/>
</dbReference>